<feature type="region of interest" description="Disordered" evidence="1">
    <location>
        <begin position="81"/>
        <end position="103"/>
    </location>
</feature>
<keyword evidence="3" id="KW-1185">Reference proteome</keyword>
<name>A0A2U1PH56_ARTAN</name>
<evidence type="ECO:0000313" key="2">
    <source>
        <dbReference type="EMBL" id="PWA85095.1"/>
    </source>
</evidence>
<dbReference type="EMBL" id="PKPP01001158">
    <property type="protein sequence ID" value="PWA85095.1"/>
    <property type="molecule type" value="Genomic_DNA"/>
</dbReference>
<gene>
    <name evidence="2" type="ORF">CTI12_AA153580</name>
</gene>
<sequence length="103" mass="11594">MDRTRGGNSRSVMPQRPIKDAISVNMKSVLNGLEFQKRKTSCFFMVGHAHTILCKWIFEFEEVEAIPEEEDSGEAMKQWEPVAIQPKAPSGTKVPTTVIDLES</sequence>
<comment type="caution">
    <text evidence="2">The sequence shown here is derived from an EMBL/GenBank/DDBJ whole genome shotgun (WGS) entry which is preliminary data.</text>
</comment>
<reference evidence="2 3" key="1">
    <citation type="journal article" date="2018" name="Mol. Plant">
        <title>The genome of Artemisia annua provides insight into the evolution of Asteraceae family and artemisinin biosynthesis.</title>
        <authorList>
            <person name="Shen Q."/>
            <person name="Zhang L."/>
            <person name="Liao Z."/>
            <person name="Wang S."/>
            <person name="Yan T."/>
            <person name="Shi P."/>
            <person name="Liu M."/>
            <person name="Fu X."/>
            <person name="Pan Q."/>
            <person name="Wang Y."/>
            <person name="Lv Z."/>
            <person name="Lu X."/>
            <person name="Zhang F."/>
            <person name="Jiang W."/>
            <person name="Ma Y."/>
            <person name="Chen M."/>
            <person name="Hao X."/>
            <person name="Li L."/>
            <person name="Tang Y."/>
            <person name="Lv G."/>
            <person name="Zhou Y."/>
            <person name="Sun X."/>
            <person name="Brodelius P.E."/>
            <person name="Rose J.K.C."/>
            <person name="Tang K."/>
        </authorList>
    </citation>
    <scope>NUCLEOTIDE SEQUENCE [LARGE SCALE GENOMIC DNA]</scope>
    <source>
        <strain evidence="3">cv. Huhao1</strain>
        <tissue evidence="2">Leaf</tissue>
    </source>
</reference>
<dbReference type="AlphaFoldDB" id="A0A2U1PH56"/>
<protein>
    <submittedName>
        <fullName evidence="2">Uncharacterized protein</fullName>
    </submittedName>
</protein>
<organism evidence="2 3">
    <name type="scientific">Artemisia annua</name>
    <name type="common">Sweet wormwood</name>
    <dbReference type="NCBI Taxonomy" id="35608"/>
    <lineage>
        <taxon>Eukaryota</taxon>
        <taxon>Viridiplantae</taxon>
        <taxon>Streptophyta</taxon>
        <taxon>Embryophyta</taxon>
        <taxon>Tracheophyta</taxon>
        <taxon>Spermatophyta</taxon>
        <taxon>Magnoliopsida</taxon>
        <taxon>eudicotyledons</taxon>
        <taxon>Gunneridae</taxon>
        <taxon>Pentapetalae</taxon>
        <taxon>asterids</taxon>
        <taxon>campanulids</taxon>
        <taxon>Asterales</taxon>
        <taxon>Asteraceae</taxon>
        <taxon>Asteroideae</taxon>
        <taxon>Anthemideae</taxon>
        <taxon>Artemisiinae</taxon>
        <taxon>Artemisia</taxon>
    </lineage>
</organism>
<proteinExistence type="predicted"/>
<evidence type="ECO:0000256" key="1">
    <source>
        <dbReference type="SAM" id="MobiDB-lite"/>
    </source>
</evidence>
<accession>A0A2U1PH56</accession>
<evidence type="ECO:0000313" key="3">
    <source>
        <dbReference type="Proteomes" id="UP000245207"/>
    </source>
</evidence>
<dbReference type="Proteomes" id="UP000245207">
    <property type="component" value="Unassembled WGS sequence"/>
</dbReference>